<evidence type="ECO:0000256" key="9">
    <source>
        <dbReference type="ARBA" id="ARBA00023014"/>
    </source>
</evidence>
<keyword evidence="11" id="KW-0501">Molybdenum cofactor biosynthesis</keyword>
<dbReference type="InterPro" id="IPR006638">
    <property type="entry name" value="Elp3/MiaA/NifB-like_rSAM"/>
</dbReference>
<dbReference type="GO" id="GO:0005525">
    <property type="term" value="F:GTP binding"/>
    <property type="evidence" value="ECO:0007669"/>
    <property type="project" value="UniProtKB-KW"/>
</dbReference>
<evidence type="ECO:0000256" key="7">
    <source>
        <dbReference type="ARBA" id="ARBA00022741"/>
    </source>
</evidence>
<keyword evidence="4" id="KW-0004">4Fe-4S</keyword>
<keyword evidence="16" id="KW-1185">Reference proteome</keyword>
<accession>A0A0B7FR41</accession>
<sequence>MLARRAVIQARIASIDRDLARGPVPALIDSFGRKHDYLRISLTERCNLRCRYCMPEEGAPLSPSGDILTNEEVVRLARVFVQNGVNKIRLTGGEPTLRRGLPELIQELRGIGVKQIGMTSNGIALWKKLPELVRSGLTHLNLSLDTLDPHKFERMTLRRGHDKVLKSLDTALSLHESSPNPMPNYSGPRLHSVKLNTVLIRNTNDSEIARFLALTRLNPLSVRFIEFMPFAGNQWDSNAVVTASELLQHARELVRGGCFDDGPYSNSSDPDGVVTLPREPTDTARTYRIRGFTGTFGFISSMSDDFCAGCNRLRITADGNLKPCLFDEKETPLRDLLRSQSPSAEKDLLAAIHKAVGGKFAKHGVPDSSFSGPGDIHDQSTVRNAGENIGKRLARPMILIGG</sequence>
<evidence type="ECO:0000256" key="1">
    <source>
        <dbReference type="ARBA" id="ARBA00001966"/>
    </source>
</evidence>
<evidence type="ECO:0000256" key="3">
    <source>
        <dbReference type="ARBA" id="ARBA00012167"/>
    </source>
</evidence>
<dbReference type="GO" id="GO:0046872">
    <property type="term" value="F:metal ion binding"/>
    <property type="evidence" value="ECO:0007669"/>
    <property type="project" value="UniProtKB-KW"/>
</dbReference>
<dbReference type="SMART" id="SM00729">
    <property type="entry name" value="Elp3"/>
    <property type="match status" value="1"/>
</dbReference>
<dbReference type="SFLD" id="SFLDG01067">
    <property type="entry name" value="SPASM/twitch_domain_containing"/>
    <property type="match status" value="1"/>
</dbReference>
<dbReference type="InterPro" id="IPR007197">
    <property type="entry name" value="rSAM"/>
</dbReference>
<evidence type="ECO:0000256" key="5">
    <source>
        <dbReference type="ARBA" id="ARBA00022691"/>
    </source>
</evidence>
<organism evidence="15 16">
    <name type="scientific">Thanatephorus cucumeris (strain AG1-IB / isolate 7/3/14)</name>
    <name type="common">Lettuce bottom rot fungus</name>
    <name type="synonym">Rhizoctonia solani</name>
    <dbReference type="NCBI Taxonomy" id="1108050"/>
    <lineage>
        <taxon>Eukaryota</taxon>
        <taxon>Fungi</taxon>
        <taxon>Dikarya</taxon>
        <taxon>Basidiomycota</taxon>
        <taxon>Agaricomycotina</taxon>
        <taxon>Agaricomycetes</taxon>
        <taxon>Cantharellales</taxon>
        <taxon>Ceratobasidiaceae</taxon>
        <taxon>Rhizoctonia</taxon>
        <taxon>Rhizoctonia solani AG-1</taxon>
    </lineage>
</organism>
<keyword evidence="10" id="KW-0342">GTP-binding</keyword>
<dbReference type="PANTHER" id="PTHR22960">
    <property type="entry name" value="MOLYBDOPTERIN COFACTOR SYNTHESIS PROTEIN A"/>
    <property type="match status" value="1"/>
</dbReference>
<evidence type="ECO:0000313" key="15">
    <source>
        <dbReference type="EMBL" id="CEL60135.1"/>
    </source>
</evidence>
<dbReference type="InterPro" id="IPR013483">
    <property type="entry name" value="MoaA"/>
</dbReference>
<keyword evidence="12" id="KW-0456">Lyase</keyword>
<dbReference type="UniPathway" id="UPA00344"/>
<keyword evidence="8" id="KW-0408">Iron</keyword>
<dbReference type="Gene3D" id="3.20.20.70">
    <property type="entry name" value="Aldolase class I"/>
    <property type="match status" value="1"/>
</dbReference>
<evidence type="ECO:0000256" key="13">
    <source>
        <dbReference type="ARBA" id="ARBA00048697"/>
    </source>
</evidence>
<dbReference type="Pfam" id="PF04055">
    <property type="entry name" value="Radical_SAM"/>
    <property type="match status" value="1"/>
</dbReference>
<dbReference type="InterPro" id="IPR013785">
    <property type="entry name" value="Aldolase_TIM"/>
</dbReference>
<dbReference type="Pfam" id="PF06463">
    <property type="entry name" value="Mob_synth_C"/>
    <property type="match status" value="1"/>
</dbReference>
<dbReference type="GO" id="GO:0061799">
    <property type="term" value="F:cyclic pyranopterin monophosphate synthase activity"/>
    <property type="evidence" value="ECO:0007669"/>
    <property type="project" value="TreeGrafter"/>
</dbReference>
<dbReference type="CDD" id="cd21117">
    <property type="entry name" value="Twitch_MoaA"/>
    <property type="match status" value="1"/>
</dbReference>
<evidence type="ECO:0000256" key="2">
    <source>
        <dbReference type="ARBA" id="ARBA00005046"/>
    </source>
</evidence>
<protein>
    <recommendedName>
        <fullName evidence="3">GTP 3',8-cyclase</fullName>
        <ecNumber evidence="3">4.1.99.22</ecNumber>
    </recommendedName>
</protein>
<dbReference type="InterPro" id="IPR050105">
    <property type="entry name" value="MoCo_biosynth_MoaA/MoaC"/>
</dbReference>
<dbReference type="GO" id="GO:0061798">
    <property type="term" value="F:GTP 3',8'-cyclase activity"/>
    <property type="evidence" value="ECO:0007669"/>
    <property type="project" value="UniProtKB-EC"/>
</dbReference>
<comment type="pathway">
    <text evidence="2">Cofactor biosynthesis; molybdopterin biosynthesis.</text>
</comment>
<keyword evidence="9" id="KW-0411">Iron-sulfur</keyword>
<reference evidence="15 16" key="1">
    <citation type="submission" date="2014-11" db="EMBL/GenBank/DDBJ databases">
        <authorList>
            <person name="Wibberg Daniel"/>
        </authorList>
    </citation>
    <scope>NUCLEOTIDE SEQUENCE [LARGE SCALE GENOMIC DNA]</scope>
    <source>
        <strain evidence="15">Rhizoctonia solani AG1-IB 7/3/14</strain>
    </source>
</reference>
<evidence type="ECO:0000256" key="11">
    <source>
        <dbReference type="ARBA" id="ARBA00023150"/>
    </source>
</evidence>
<dbReference type="SFLD" id="SFLDG01383">
    <property type="entry name" value="cyclic_pyranopterin_phosphate"/>
    <property type="match status" value="1"/>
</dbReference>
<dbReference type="AlphaFoldDB" id="A0A0B7FR41"/>
<proteinExistence type="predicted"/>
<dbReference type="InterPro" id="IPR058240">
    <property type="entry name" value="rSAM_sf"/>
</dbReference>
<evidence type="ECO:0000256" key="6">
    <source>
        <dbReference type="ARBA" id="ARBA00022723"/>
    </source>
</evidence>
<evidence type="ECO:0000256" key="4">
    <source>
        <dbReference type="ARBA" id="ARBA00022485"/>
    </source>
</evidence>
<gene>
    <name evidence="15" type="ORF">RSOLAG1IB_09384</name>
</gene>
<dbReference type="PANTHER" id="PTHR22960:SF0">
    <property type="entry name" value="MOLYBDENUM COFACTOR BIOSYNTHESIS PROTEIN 1"/>
    <property type="match status" value="1"/>
</dbReference>
<keyword evidence="5" id="KW-0949">S-adenosyl-L-methionine</keyword>
<dbReference type="SFLD" id="SFLDS00029">
    <property type="entry name" value="Radical_SAM"/>
    <property type="match status" value="1"/>
</dbReference>
<feature type="domain" description="Radical SAM core" evidence="14">
    <location>
        <begin position="30"/>
        <end position="258"/>
    </location>
</feature>
<keyword evidence="6" id="KW-0479">Metal-binding</keyword>
<dbReference type="PROSITE" id="PS51918">
    <property type="entry name" value="RADICAL_SAM"/>
    <property type="match status" value="1"/>
</dbReference>
<evidence type="ECO:0000313" key="16">
    <source>
        <dbReference type="Proteomes" id="UP000059188"/>
    </source>
</evidence>
<comment type="catalytic activity">
    <reaction evidence="13">
        <text>GTP + AH2 + S-adenosyl-L-methionine = (8S)-3',8-cyclo-7,8-dihydroguanosine 5'-triphosphate + 5'-deoxyadenosine + L-methionine + A + H(+)</text>
        <dbReference type="Rhea" id="RHEA:49576"/>
        <dbReference type="ChEBI" id="CHEBI:13193"/>
        <dbReference type="ChEBI" id="CHEBI:15378"/>
        <dbReference type="ChEBI" id="CHEBI:17319"/>
        <dbReference type="ChEBI" id="CHEBI:17499"/>
        <dbReference type="ChEBI" id="CHEBI:37565"/>
        <dbReference type="ChEBI" id="CHEBI:57844"/>
        <dbReference type="ChEBI" id="CHEBI:59789"/>
        <dbReference type="ChEBI" id="CHEBI:131766"/>
        <dbReference type="EC" id="4.1.99.22"/>
    </reaction>
</comment>
<dbReference type="InterPro" id="IPR040064">
    <property type="entry name" value="MoaA-like"/>
</dbReference>
<evidence type="ECO:0000256" key="12">
    <source>
        <dbReference type="ARBA" id="ARBA00023239"/>
    </source>
</evidence>
<dbReference type="Proteomes" id="UP000059188">
    <property type="component" value="Unassembled WGS sequence"/>
</dbReference>
<dbReference type="PROSITE" id="PS01305">
    <property type="entry name" value="MOAA_NIFB_PQQE"/>
    <property type="match status" value="1"/>
</dbReference>
<dbReference type="CDD" id="cd01335">
    <property type="entry name" value="Radical_SAM"/>
    <property type="match status" value="1"/>
</dbReference>
<name>A0A0B7FR41_THACB</name>
<keyword evidence="7" id="KW-0547">Nucleotide-binding</keyword>
<dbReference type="InterPro" id="IPR010505">
    <property type="entry name" value="MoaA_twitch"/>
</dbReference>
<comment type="cofactor">
    <cofactor evidence="1">
        <name>[4Fe-4S] cluster</name>
        <dbReference type="ChEBI" id="CHEBI:49883"/>
    </cofactor>
</comment>
<dbReference type="SUPFAM" id="SSF102114">
    <property type="entry name" value="Radical SAM enzymes"/>
    <property type="match status" value="1"/>
</dbReference>
<evidence type="ECO:0000256" key="8">
    <source>
        <dbReference type="ARBA" id="ARBA00023004"/>
    </source>
</evidence>
<dbReference type="EC" id="4.1.99.22" evidence="3"/>
<evidence type="ECO:0000256" key="10">
    <source>
        <dbReference type="ARBA" id="ARBA00023134"/>
    </source>
</evidence>
<dbReference type="GO" id="GO:0006777">
    <property type="term" value="P:Mo-molybdopterin cofactor biosynthetic process"/>
    <property type="evidence" value="ECO:0007669"/>
    <property type="project" value="UniProtKB-KW"/>
</dbReference>
<dbReference type="NCBIfam" id="TIGR02666">
    <property type="entry name" value="moaA"/>
    <property type="match status" value="1"/>
</dbReference>
<dbReference type="SFLD" id="SFLDG01386">
    <property type="entry name" value="main_SPASM_domain-containing"/>
    <property type="match status" value="1"/>
</dbReference>
<evidence type="ECO:0000259" key="14">
    <source>
        <dbReference type="PROSITE" id="PS51918"/>
    </source>
</evidence>
<dbReference type="STRING" id="1108050.A0A0B7FR41"/>
<dbReference type="InterPro" id="IPR000385">
    <property type="entry name" value="MoaA_NifB_PqqE_Fe-S-bd_CS"/>
</dbReference>
<dbReference type="GO" id="GO:0051539">
    <property type="term" value="F:4 iron, 4 sulfur cluster binding"/>
    <property type="evidence" value="ECO:0007669"/>
    <property type="project" value="UniProtKB-KW"/>
</dbReference>
<dbReference type="EMBL" id="LN679142">
    <property type="protein sequence ID" value="CEL60135.1"/>
    <property type="molecule type" value="Genomic_DNA"/>
</dbReference>
<dbReference type="OrthoDB" id="429626at2759"/>